<reference evidence="2" key="1">
    <citation type="submission" date="2020-09" db="EMBL/GenBank/DDBJ databases">
        <authorList>
            <person name="Dai Z."/>
            <person name="Yang S."/>
            <person name="Zhang W."/>
        </authorList>
    </citation>
    <scope>NUCLEOTIDE SEQUENCE</scope>
    <source>
        <strain evidence="2">Dwbr110par02</strain>
    </source>
</reference>
<proteinExistence type="predicted"/>
<accession>A0A8A4XE08</accession>
<dbReference type="EMBL" id="MW046472">
    <property type="protein sequence ID" value="QTE03899.1"/>
    <property type="molecule type" value="Genomic_DNA"/>
</dbReference>
<evidence type="ECO:0000256" key="1">
    <source>
        <dbReference type="SAM" id="MobiDB-lite"/>
    </source>
</evidence>
<reference evidence="2" key="2">
    <citation type="journal article" date="2022" name="Gigascience">
        <title>Parvovirus dark matter in the cloaca of wild birds.</title>
        <authorList>
            <person name="Dai Z."/>
            <person name="Wang H."/>
            <person name="Wu H."/>
            <person name="Zhang Q."/>
            <person name="Ji L."/>
            <person name="Wang X."/>
            <person name="Shen Q."/>
            <person name="Yang S."/>
            <person name="Ma X."/>
            <person name="Shan T."/>
            <person name="Zhang W."/>
        </authorList>
    </citation>
    <scope>NUCLEOTIDE SEQUENCE</scope>
    <source>
        <strain evidence="2">Dwbr110par02</strain>
    </source>
</reference>
<organism evidence="2">
    <name type="scientific">Phylloscopus fuscatus densovirus</name>
    <dbReference type="NCBI Taxonomy" id="2794500"/>
    <lineage>
        <taxon>Viruses</taxon>
        <taxon>Monodnaviria</taxon>
        <taxon>Shotokuvirae</taxon>
        <taxon>Cossaviricota</taxon>
        <taxon>Quintoviricetes</taxon>
        <taxon>Piccovirales</taxon>
        <taxon>Parvoviridae</taxon>
        <taxon>Densovirinae</taxon>
    </lineage>
</organism>
<protein>
    <submittedName>
        <fullName evidence="2">VP1</fullName>
    </submittedName>
</protein>
<sequence length="594" mass="67570">MLKRKATDEGGAAEPPTQPIPRNLPQKSVTLHFTNRTWEEFAPGVLYYDPVCQNPFYMMDLNMIKQFMKFRGLWETMEISTPVAKLSNLIFLQDDLRVQSNTPTDATAFTQVCYLMHYNPAAQTEYFRLDDVMQYGNNTVTKPLTYNLLSGQNTKSQFIKVGETSFTDFENLAIIPAKINETAGWVPGKAFADAKNNYNIDDPYIPPSPITQEPFYTLSKKYSANMNVDPDDHYYMEPNTHLLWARNQDKVCFYKYGDTIELPKTTNLEGVQLMNTRANDFTNQYSEAVSIGGTRVEYLTEFLYPGNNRPFKCRCTNLDPYLGCSLHNKGFKPLQHHFIMMPPIRKPNGALLGQRCSALMEQSMSVTFHFHESTFATGEDQTNMMAQKHGAVIRRAIYGQTTTEPAEPAWNGGPLCPYGMICEEVQGDKLCKYKNSFRGLFTFAYDLPKATREGCFIEHETKPDDATEANTYRVLGNEIARGCSLNDLFPNISPAMQNVLTDHFVFPFNSMYIYIPAQNLLEIAGKFVATVFESQLFPDLPPIFLNLYEAAKDIWLQINTNALDAIIKTKIKCEQGNRTDNVKSKTTNVSIFFK</sequence>
<feature type="region of interest" description="Disordered" evidence="1">
    <location>
        <begin position="1"/>
        <end position="25"/>
    </location>
</feature>
<name>A0A8A4XE08_9VIRU</name>
<evidence type="ECO:0000313" key="2">
    <source>
        <dbReference type="EMBL" id="QTE03899.1"/>
    </source>
</evidence>